<dbReference type="Gene3D" id="6.10.250.190">
    <property type="match status" value="1"/>
</dbReference>
<dbReference type="EMBL" id="GQ338312">
    <property type="protein sequence ID" value="ACU09476.1"/>
    <property type="molecule type" value="Genomic_DNA"/>
</dbReference>
<sequence length="107" mass="12312">MSIVSQTRNKELLDKKIRSEIEAIKKIIAEFDVVKESVNELSEKAKTDPQAAEKLNKLIEGYTYGEERKLYDSALSKIEKLIETLSPARSKSQSTMNQRKRNNRKIV</sequence>
<reference evidence="2" key="1">
    <citation type="submission" date="2009-06" db="EMBL/GenBank/DDBJ databases">
        <authorList>
            <person name="Zhang Y."/>
            <person name="Golds G."/>
            <person name="John S.J."/>
            <person name="Laing C.R."/>
            <person name="Gannon V.P.J."/>
        </authorList>
    </citation>
    <scope>NUCLEOTIDE SEQUENCE</scope>
    <source>
        <strain evidence="2">71074</strain>
    </source>
</reference>
<feature type="compositionally biased region" description="Basic residues" evidence="1">
    <location>
        <begin position="98"/>
        <end position="107"/>
    </location>
</feature>
<feature type="compositionally biased region" description="Polar residues" evidence="1">
    <location>
        <begin position="87"/>
        <end position="97"/>
    </location>
</feature>
<organism evidence="2">
    <name type="scientific">Escherichia coli</name>
    <dbReference type="NCBI Taxonomy" id="562"/>
    <lineage>
        <taxon>Bacteria</taxon>
        <taxon>Pseudomonadati</taxon>
        <taxon>Pseudomonadota</taxon>
        <taxon>Gammaproteobacteria</taxon>
        <taxon>Enterobacterales</taxon>
        <taxon>Enterobacteriaceae</taxon>
        <taxon>Escherichia</taxon>
    </lineage>
</organism>
<name>C7F854_ECOLX</name>
<feature type="region of interest" description="Disordered" evidence="1">
    <location>
        <begin position="86"/>
        <end position="107"/>
    </location>
</feature>
<evidence type="ECO:0000256" key="1">
    <source>
        <dbReference type="SAM" id="MobiDB-lite"/>
    </source>
</evidence>
<protein>
    <submittedName>
        <fullName evidence="2">Uncharacterized protein</fullName>
    </submittedName>
</protein>
<dbReference type="Pfam" id="PF11439">
    <property type="entry name" value="T3SchapCesA"/>
    <property type="match status" value="1"/>
</dbReference>
<dbReference type="InterPro" id="IPR021545">
    <property type="entry name" value="CesA"/>
</dbReference>
<accession>C7F854</accession>
<evidence type="ECO:0000313" key="2">
    <source>
        <dbReference type="EMBL" id="ACU09476.1"/>
    </source>
</evidence>
<dbReference type="SUPFAM" id="SSF116927">
    <property type="entry name" value="EspA/CesA-like"/>
    <property type="match status" value="1"/>
</dbReference>
<dbReference type="InterPro" id="IPR035074">
    <property type="entry name" value="EspA/CesA-like"/>
</dbReference>
<dbReference type="AlphaFoldDB" id="C7F854"/>
<dbReference type="PATRIC" id="fig|562.7831.peg.5772"/>
<proteinExistence type="predicted"/>